<evidence type="ECO:0000313" key="2">
    <source>
        <dbReference type="Proteomes" id="UP000290365"/>
    </source>
</evidence>
<keyword evidence="2" id="KW-1185">Reference proteome</keyword>
<accession>A0A4P6JQL0</accession>
<organism evidence="1 2">
    <name type="scientific">Ktedonosporobacter rubrisoli</name>
    <dbReference type="NCBI Taxonomy" id="2509675"/>
    <lineage>
        <taxon>Bacteria</taxon>
        <taxon>Bacillati</taxon>
        <taxon>Chloroflexota</taxon>
        <taxon>Ktedonobacteria</taxon>
        <taxon>Ktedonobacterales</taxon>
        <taxon>Ktedonosporobacteraceae</taxon>
        <taxon>Ktedonosporobacter</taxon>
    </lineage>
</organism>
<gene>
    <name evidence="1" type="ORF">EPA93_16260</name>
</gene>
<dbReference type="RefSeq" id="WP_129888517.1">
    <property type="nucleotide sequence ID" value="NZ_CP035758.1"/>
</dbReference>
<dbReference type="AlphaFoldDB" id="A0A4P6JQL0"/>
<dbReference type="Proteomes" id="UP000290365">
    <property type="component" value="Chromosome"/>
</dbReference>
<evidence type="ECO:0000313" key="1">
    <source>
        <dbReference type="EMBL" id="QBD77460.1"/>
    </source>
</evidence>
<protein>
    <submittedName>
        <fullName evidence="1">Uncharacterized protein</fullName>
    </submittedName>
</protein>
<reference evidence="1 2" key="1">
    <citation type="submission" date="2019-01" db="EMBL/GenBank/DDBJ databases">
        <title>Ktedonosporobacter rubrisoli SCAWS-G2.</title>
        <authorList>
            <person name="Huang Y."/>
            <person name="Yan B."/>
        </authorList>
    </citation>
    <scope>NUCLEOTIDE SEQUENCE [LARGE SCALE GENOMIC DNA]</scope>
    <source>
        <strain evidence="1 2">SCAWS-G2</strain>
    </source>
</reference>
<proteinExistence type="predicted"/>
<dbReference type="KEGG" id="kbs:EPA93_16260"/>
<sequence>MTTSETDELNLIQVERIQGISNVKLASPAPEGFSPQVFRNCHHIGSVNQENGLRRLTLRSGDTILHQSWHSLRQAFPATRGAICFSVGHLTIRAQFKSKNSLN</sequence>
<dbReference type="EMBL" id="CP035758">
    <property type="protein sequence ID" value="QBD77460.1"/>
    <property type="molecule type" value="Genomic_DNA"/>
</dbReference>
<name>A0A4P6JQL0_KTERU</name>